<dbReference type="Proteomes" id="UP000030745">
    <property type="component" value="Unassembled WGS sequence"/>
</dbReference>
<dbReference type="AlphaFoldDB" id="A0A067BG87"/>
<protein>
    <submittedName>
        <fullName evidence="1">Uncharacterized protein</fullName>
    </submittedName>
</protein>
<feature type="non-terminal residue" evidence="1">
    <location>
        <position position="69"/>
    </location>
</feature>
<dbReference type="OrthoDB" id="10253409at2759"/>
<organism evidence="1 2">
    <name type="scientific">Saprolegnia parasitica (strain CBS 223.65)</name>
    <dbReference type="NCBI Taxonomy" id="695850"/>
    <lineage>
        <taxon>Eukaryota</taxon>
        <taxon>Sar</taxon>
        <taxon>Stramenopiles</taxon>
        <taxon>Oomycota</taxon>
        <taxon>Saprolegniomycetes</taxon>
        <taxon>Saprolegniales</taxon>
        <taxon>Saprolegniaceae</taxon>
        <taxon>Saprolegnia</taxon>
    </lineage>
</organism>
<dbReference type="GeneID" id="24140257"/>
<proteinExistence type="predicted"/>
<evidence type="ECO:0000313" key="1">
    <source>
        <dbReference type="EMBL" id="KDO15725.1"/>
    </source>
</evidence>
<dbReference type="KEGG" id="spar:SPRG_18736"/>
<gene>
    <name evidence="1" type="ORF">SPRG_18736</name>
</gene>
<dbReference type="EMBL" id="KK584609">
    <property type="protein sequence ID" value="KDO15725.1"/>
    <property type="molecule type" value="Genomic_DNA"/>
</dbReference>
<keyword evidence="2" id="KW-1185">Reference proteome</keyword>
<evidence type="ECO:0000313" key="2">
    <source>
        <dbReference type="Proteomes" id="UP000030745"/>
    </source>
</evidence>
<sequence length="69" mass="7281">MGNSASGGDGAATSLLDAATTSALEKIVSAQPYMMSDDVWTRFFAMDQALLTLPKATLAAFLRPYTHAL</sequence>
<dbReference type="VEuPathDB" id="FungiDB:SPRG_18736"/>
<name>A0A067BG87_SAPPC</name>
<dbReference type="RefSeq" id="XP_012213568.1">
    <property type="nucleotide sequence ID" value="XM_012358178.1"/>
</dbReference>
<reference evidence="1 2" key="1">
    <citation type="journal article" date="2013" name="PLoS Genet.">
        <title>Distinctive expansion of potential virulence genes in the genome of the oomycete fish pathogen Saprolegnia parasitica.</title>
        <authorList>
            <person name="Jiang R.H."/>
            <person name="de Bruijn I."/>
            <person name="Haas B.J."/>
            <person name="Belmonte R."/>
            <person name="Lobach L."/>
            <person name="Christie J."/>
            <person name="van den Ackerveken G."/>
            <person name="Bottin A."/>
            <person name="Bulone V."/>
            <person name="Diaz-Moreno S.M."/>
            <person name="Dumas B."/>
            <person name="Fan L."/>
            <person name="Gaulin E."/>
            <person name="Govers F."/>
            <person name="Grenville-Briggs L.J."/>
            <person name="Horner N.R."/>
            <person name="Levin J.Z."/>
            <person name="Mammella M."/>
            <person name="Meijer H.J."/>
            <person name="Morris P."/>
            <person name="Nusbaum C."/>
            <person name="Oome S."/>
            <person name="Phillips A.J."/>
            <person name="van Rooyen D."/>
            <person name="Rzeszutek E."/>
            <person name="Saraiva M."/>
            <person name="Secombes C.J."/>
            <person name="Seidl M.F."/>
            <person name="Snel B."/>
            <person name="Stassen J.H."/>
            <person name="Sykes S."/>
            <person name="Tripathy S."/>
            <person name="van den Berg H."/>
            <person name="Vega-Arreguin J.C."/>
            <person name="Wawra S."/>
            <person name="Young S.K."/>
            <person name="Zeng Q."/>
            <person name="Dieguez-Uribeondo J."/>
            <person name="Russ C."/>
            <person name="Tyler B.M."/>
            <person name="van West P."/>
        </authorList>
    </citation>
    <scope>NUCLEOTIDE SEQUENCE [LARGE SCALE GENOMIC DNA]</scope>
    <source>
        <strain evidence="1 2">CBS 223.65</strain>
    </source>
</reference>
<accession>A0A067BG87</accession>